<keyword evidence="2" id="KW-1133">Transmembrane helix</keyword>
<feature type="compositionally biased region" description="Basic and acidic residues" evidence="1">
    <location>
        <begin position="284"/>
        <end position="294"/>
    </location>
</feature>
<proteinExistence type="predicted"/>
<feature type="transmembrane region" description="Helical" evidence="2">
    <location>
        <begin position="119"/>
        <end position="141"/>
    </location>
</feature>
<reference evidence="3 4" key="1">
    <citation type="journal article" date="2020" name="ISME J.">
        <title>Uncovering the hidden diversity of litter-decomposition mechanisms in mushroom-forming fungi.</title>
        <authorList>
            <person name="Floudas D."/>
            <person name="Bentzer J."/>
            <person name="Ahren D."/>
            <person name="Johansson T."/>
            <person name="Persson P."/>
            <person name="Tunlid A."/>
        </authorList>
    </citation>
    <scope>NUCLEOTIDE SEQUENCE [LARGE SCALE GENOMIC DNA]</scope>
    <source>
        <strain evidence="3 4">CBS 101986</strain>
    </source>
</reference>
<feature type="transmembrane region" description="Helical" evidence="2">
    <location>
        <begin position="12"/>
        <end position="33"/>
    </location>
</feature>
<name>A0A8H5BA26_9AGAR</name>
<keyword evidence="4" id="KW-1185">Reference proteome</keyword>
<organism evidence="3 4">
    <name type="scientific">Psilocybe cf. subviscida</name>
    <dbReference type="NCBI Taxonomy" id="2480587"/>
    <lineage>
        <taxon>Eukaryota</taxon>
        <taxon>Fungi</taxon>
        <taxon>Dikarya</taxon>
        <taxon>Basidiomycota</taxon>
        <taxon>Agaricomycotina</taxon>
        <taxon>Agaricomycetes</taxon>
        <taxon>Agaricomycetidae</taxon>
        <taxon>Agaricales</taxon>
        <taxon>Agaricineae</taxon>
        <taxon>Strophariaceae</taxon>
        <taxon>Psilocybe</taxon>
    </lineage>
</organism>
<comment type="caution">
    <text evidence="3">The sequence shown here is derived from an EMBL/GenBank/DDBJ whole genome shotgun (WGS) entry which is preliminary data.</text>
</comment>
<dbReference type="EMBL" id="JAACJJ010000029">
    <property type="protein sequence ID" value="KAF5319449.1"/>
    <property type="molecule type" value="Genomic_DNA"/>
</dbReference>
<gene>
    <name evidence="3" type="ORF">D9619_008434</name>
</gene>
<dbReference type="OrthoDB" id="3038148at2759"/>
<feature type="region of interest" description="Disordered" evidence="1">
    <location>
        <begin position="262"/>
        <end position="294"/>
    </location>
</feature>
<feature type="transmembrane region" description="Helical" evidence="2">
    <location>
        <begin position="193"/>
        <end position="215"/>
    </location>
</feature>
<evidence type="ECO:0000313" key="4">
    <source>
        <dbReference type="Proteomes" id="UP000567179"/>
    </source>
</evidence>
<evidence type="ECO:0000256" key="2">
    <source>
        <dbReference type="SAM" id="Phobius"/>
    </source>
</evidence>
<sequence length="344" mass="37524">MLLTPYIDSYFSPLILEGFLMGFYLLLLIQVIWKLLRKKAHGPYIFALVILWMSITSSFIFGWVRARNAFVVNNSSPVSTLIAFETFTNDTPAVTILVANIVSDGILIWRCYILWAKKWPLCILIPLLLTSAVCNICFIALSGTVPVTILLAALASIFSAITTFVATLMIALKIIIVTRNGRARYSYAKVIEIIVQSAALQSTVLLVDGIVALIISTHNFPIGSRSAAVLTEMDGYTATCSRAIMGIAPTLIAFRVAEEKPRAEGDDTSQTSPLSHIRFRRSSHGGDVESGDEHNRMSTIRAVTVDREEHGDGMYFGVSSDGGLPSTEAGSTGQILNVAEQKTI</sequence>
<dbReference type="Proteomes" id="UP000567179">
    <property type="component" value="Unassembled WGS sequence"/>
</dbReference>
<evidence type="ECO:0000313" key="3">
    <source>
        <dbReference type="EMBL" id="KAF5319449.1"/>
    </source>
</evidence>
<keyword evidence="2" id="KW-0472">Membrane</keyword>
<evidence type="ECO:0000256" key="1">
    <source>
        <dbReference type="SAM" id="MobiDB-lite"/>
    </source>
</evidence>
<dbReference type="AlphaFoldDB" id="A0A8H5BA26"/>
<feature type="transmembrane region" description="Helical" evidence="2">
    <location>
        <begin position="93"/>
        <end position="112"/>
    </location>
</feature>
<keyword evidence="2" id="KW-0812">Transmembrane</keyword>
<feature type="transmembrane region" description="Helical" evidence="2">
    <location>
        <begin position="45"/>
        <end position="64"/>
    </location>
</feature>
<accession>A0A8H5BA26</accession>
<protein>
    <submittedName>
        <fullName evidence="3">Uncharacterized protein</fullName>
    </submittedName>
</protein>
<feature type="transmembrane region" description="Helical" evidence="2">
    <location>
        <begin position="147"/>
        <end position="172"/>
    </location>
</feature>